<evidence type="ECO:0000313" key="1">
    <source>
        <dbReference type="EMBL" id="KIL42049.1"/>
    </source>
</evidence>
<comment type="caution">
    <text evidence="1">The sequence shown here is derived from an EMBL/GenBank/DDBJ whole genome shotgun (WGS) entry which is preliminary data.</text>
</comment>
<organism evidence="1 2">
    <name type="scientific">Gordoniibacillus kamchatkensis</name>
    <dbReference type="NCBI Taxonomy" id="1590651"/>
    <lineage>
        <taxon>Bacteria</taxon>
        <taxon>Bacillati</taxon>
        <taxon>Bacillota</taxon>
        <taxon>Bacilli</taxon>
        <taxon>Bacillales</taxon>
        <taxon>Paenibacillaceae</taxon>
        <taxon>Gordoniibacillus</taxon>
    </lineage>
</organism>
<evidence type="ECO:0000313" key="2">
    <source>
        <dbReference type="Proteomes" id="UP000031967"/>
    </source>
</evidence>
<accession>A0ABR5AM05</accession>
<protein>
    <submittedName>
        <fullName evidence="1">Uncharacterized protein</fullName>
    </submittedName>
</protein>
<keyword evidence="2" id="KW-1185">Reference proteome</keyword>
<dbReference type="EMBL" id="JXAK01000003">
    <property type="protein sequence ID" value="KIL42049.1"/>
    <property type="molecule type" value="Genomic_DNA"/>
</dbReference>
<gene>
    <name evidence="1" type="ORF">SD70_02360</name>
</gene>
<dbReference type="Proteomes" id="UP000031967">
    <property type="component" value="Unassembled WGS sequence"/>
</dbReference>
<sequence length="70" mass="8440">MKQFCMLPSCTKPDVLLPMKEWAEVMLSEDAEFNRIPFEDRWHMYQEYKKRMRTTQKAGKPPNSLKDDRS</sequence>
<proteinExistence type="predicted"/>
<reference evidence="1 2" key="1">
    <citation type="submission" date="2014-12" db="EMBL/GenBank/DDBJ databases">
        <title>Draft genome sequence of Paenibacillus kamchatkensis strain B-2647.</title>
        <authorList>
            <person name="Karlyshev A.V."/>
            <person name="Kudryashova E.B."/>
        </authorList>
    </citation>
    <scope>NUCLEOTIDE SEQUENCE [LARGE SCALE GENOMIC DNA]</scope>
    <source>
        <strain evidence="1 2">VKM B-2647</strain>
    </source>
</reference>
<name>A0ABR5AM05_9BACL</name>